<dbReference type="Pfam" id="PF02892">
    <property type="entry name" value="zf-BED"/>
    <property type="match status" value="1"/>
</dbReference>
<keyword evidence="2 4" id="KW-0863">Zinc-finger</keyword>
<evidence type="ECO:0000313" key="7">
    <source>
        <dbReference type="Proteomes" id="UP000283210"/>
    </source>
</evidence>
<dbReference type="Proteomes" id="UP000283210">
    <property type="component" value="Chromosome 9"/>
</dbReference>
<dbReference type="InterPro" id="IPR003656">
    <property type="entry name" value="Znf_BED"/>
</dbReference>
<reference evidence="6 7" key="1">
    <citation type="submission" date="2018-11" db="EMBL/GenBank/DDBJ databases">
        <authorList>
            <person name="Lopez-Roques C."/>
            <person name="Donnadieu C."/>
            <person name="Bouchez O."/>
            <person name="Klopp C."/>
            <person name="Cabau C."/>
            <person name="Zahm M."/>
        </authorList>
    </citation>
    <scope>NUCLEOTIDE SEQUENCE [LARGE SCALE GENOMIC DNA]</scope>
    <source>
        <strain evidence="6">RS831</strain>
        <tissue evidence="6">Whole body</tissue>
    </source>
</reference>
<evidence type="ECO:0000259" key="5">
    <source>
        <dbReference type="PROSITE" id="PS50808"/>
    </source>
</evidence>
<evidence type="ECO:0000313" key="6">
    <source>
        <dbReference type="EMBL" id="RVE68871.1"/>
    </source>
</evidence>
<name>A0A437D256_ORYJA</name>
<dbReference type="PROSITE" id="PS50808">
    <property type="entry name" value="ZF_BED"/>
    <property type="match status" value="1"/>
</dbReference>
<evidence type="ECO:0000256" key="3">
    <source>
        <dbReference type="ARBA" id="ARBA00022833"/>
    </source>
</evidence>
<dbReference type="AlphaFoldDB" id="A0A437D256"/>
<dbReference type="InterPro" id="IPR036236">
    <property type="entry name" value="Znf_C2H2_sf"/>
</dbReference>
<dbReference type="EMBL" id="CM012445">
    <property type="protein sequence ID" value="RVE68871.1"/>
    <property type="molecule type" value="Genomic_DNA"/>
</dbReference>
<keyword evidence="1" id="KW-0479">Metal-binding</keyword>
<dbReference type="SMART" id="SM00614">
    <property type="entry name" value="ZnF_BED"/>
    <property type="match status" value="1"/>
</dbReference>
<proteinExistence type="predicted"/>
<dbReference type="GO" id="GO:0003677">
    <property type="term" value="F:DNA binding"/>
    <property type="evidence" value="ECO:0007669"/>
    <property type="project" value="InterPro"/>
</dbReference>
<evidence type="ECO:0000256" key="4">
    <source>
        <dbReference type="PROSITE-ProRule" id="PRU00027"/>
    </source>
</evidence>
<evidence type="ECO:0000256" key="1">
    <source>
        <dbReference type="ARBA" id="ARBA00022723"/>
    </source>
</evidence>
<accession>A0A437D256</accession>
<reference evidence="6 7" key="2">
    <citation type="submission" date="2019-01" db="EMBL/GenBank/DDBJ databases">
        <title>A chromosome length genome reference of the Java medaka (oryzias javanicus).</title>
        <authorList>
            <person name="Herpin A."/>
            <person name="Takehana Y."/>
            <person name="Naruse K."/>
            <person name="Ansai S."/>
            <person name="Kawaguchi M."/>
        </authorList>
    </citation>
    <scope>NUCLEOTIDE SEQUENCE [LARGE SCALE GENOMIC DNA]</scope>
    <source>
        <strain evidence="6">RS831</strain>
        <tissue evidence="6">Whole body</tissue>
    </source>
</reference>
<dbReference type="OrthoDB" id="1869581at2759"/>
<feature type="domain" description="BED-type" evidence="5">
    <location>
        <begin position="7"/>
        <end position="57"/>
    </location>
</feature>
<protein>
    <recommendedName>
        <fullName evidence="5">BED-type domain-containing protein</fullName>
    </recommendedName>
</protein>
<evidence type="ECO:0000256" key="2">
    <source>
        <dbReference type="ARBA" id="ARBA00022771"/>
    </source>
</evidence>
<keyword evidence="3" id="KW-0862">Zinc</keyword>
<gene>
    <name evidence="6" type="ORF">OJAV_G00096300</name>
</gene>
<organism evidence="6 7">
    <name type="scientific">Oryzias javanicus</name>
    <name type="common">Javanese ricefish</name>
    <name type="synonym">Aplocheilus javanicus</name>
    <dbReference type="NCBI Taxonomy" id="123683"/>
    <lineage>
        <taxon>Eukaryota</taxon>
        <taxon>Metazoa</taxon>
        <taxon>Chordata</taxon>
        <taxon>Craniata</taxon>
        <taxon>Vertebrata</taxon>
        <taxon>Euteleostomi</taxon>
        <taxon>Actinopterygii</taxon>
        <taxon>Neopterygii</taxon>
        <taxon>Teleostei</taxon>
        <taxon>Neoteleostei</taxon>
        <taxon>Acanthomorphata</taxon>
        <taxon>Ovalentaria</taxon>
        <taxon>Atherinomorphae</taxon>
        <taxon>Beloniformes</taxon>
        <taxon>Adrianichthyidae</taxon>
        <taxon>Oryziinae</taxon>
        <taxon>Oryzias</taxon>
    </lineage>
</organism>
<sequence length="99" mass="11540">MEAGPKRKFSPTWEYFDMISPTKVKCRICDKEVGYNNNTSSMIRHYRSFHEPGDRSSNDSRKQLLDEALVDMVIKDSIKVYGGRKVYKCRVEAEEKVSK</sequence>
<keyword evidence="7" id="KW-1185">Reference proteome</keyword>
<dbReference type="GO" id="GO:0008270">
    <property type="term" value="F:zinc ion binding"/>
    <property type="evidence" value="ECO:0007669"/>
    <property type="project" value="UniProtKB-KW"/>
</dbReference>
<dbReference type="SUPFAM" id="SSF57667">
    <property type="entry name" value="beta-beta-alpha zinc fingers"/>
    <property type="match status" value="1"/>
</dbReference>